<gene>
    <name evidence="1" type="ORF">D0Z07_1231</name>
</gene>
<proteinExistence type="predicted"/>
<accession>A0A9P6VQS1</accession>
<reference evidence="1" key="1">
    <citation type="submission" date="2019-07" db="EMBL/GenBank/DDBJ databases">
        <title>Hyphodiscus hymeniophilus genome sequencing and assembly.</title>
        <authorList>
            <person name="Kramer G."/>
            <person name="Nodwell J."/>
        </authorList>
    </citation>
    <scope>NUCLEOTIDE SEQUENCE</scope>
    <source>
        <strain evidence="1">ATCC 34498</strain>
    </source>
</reference>
<dbReference type="GO" id="GO:0016829">
    <property type="term" value="F:lyase activity"/>
    <property type="evidence" value="ECO:0007669"/>
    <property type="project" value="UniProtKB-KW"/>
</dbReference>
<comment type="caution">
    <text evidence="1">The sequence shown here is derived from an EMBL/GenBank/DDBJ whole genome shotgun (WGS) entry which is preliminary data.</text>
</comment>
<dbReference type="SUPFAM" id="SSF52518">
    <property type="entry name" value="Thiamin diphosphate-binding fold (THDP-binding)"/>
    <property type="match status" value="1"/>
</dbReference>
<protein>
    <submittedName>
        <fullName evidence="1">Benzaldehyde lyase</fullName>
    </submittedName>
</protein>
<organism evidence="1 2">
    <name type="scientific">Hyphodiscus hymeniophilus</name>
    <dbReference type="NCBI Taxonomy" id="353542"/>
    <lineage>
        <taxon>Eukaryota</taxon>
        <taxon>Fungi</taxon>
        <taxon>Dikarya</taxon>
        <taxon>Ascomycota</taxon>
        <taxon>Pezizomycotina</taxon>
        <taxon>Leotiomycetes</taxon>
        <taxon>Helotiales</taxon>
        <taxon>Hyphodiscaceae</taxon>
        <taxon>Hyphodiscus</taxon>
    </lineage>
</organism>
<dbReference type="AlphaFoldDB" id="A0A9P6VQS1"/>
<dbReference type="OrthoDB" id="10006023at2759"/>
<sequence>MFAHRVTGAEEIPRLITYTFRVSIAGAPGPVLIDFPIDDLFSPVHRSRISWGTITSPLPYPPGPHQDTILKALSLL</sequence>
<evidence type="ECO:0000313" key="2">
    <source>
        <dbReference type="Proteomes" id="UP000785200"/>
    </source>
</evidence>
<dbReference type="InterPro" id="IPR029061">
    <property type="entry name" value="THDP-binding"/>
</dbReference>
<name>A0A9P6VQS1_9HELO</name>
<keyword evidence="2" id="KW-1185">Reference proteome</keyword>
<dbReference type="EMBL" id="VNKQ01000003">
    <property type="protein sequence ID" value="KAG0651940.1"/>
    <property type="molecule type" value="Genomic_DNA"/>
</dbReference>
<evidence type="ECO:0000313" key="1">
    <source>
        <dbReference type="EMBL" id="KAG0651940.1"/>
    </source>
</evidence>
<keyword evidence="1" id="KW-0456">Lyase</keyword>
<dbReference type="Proteomes" id="UP000785200">
    <property type="component" value="Unassembled WGS sequence"/>
</dbReference>